<keyword evidence="1" id="KW-1133">Transmembrane helix</keyword>
<keyword evidence="3" id="KW-1185">Reference proteome</keyword>
<keyword evidence="1" id="KW-0472">Membrane</keyword>
<dbReference type="Pfam" id="PF10617">
    <property type="entry name" value="DUF2474"/>
    <property type="match status" value="1"/>
</dbReference>
<sequence>MTRQHGASRVWGKRVAWLIAIWAASVAALGIVASVLHIAMHAAGLSH</sequence>
<dbReference type="Proteomes" id="UP000494252">
    <property type="component" value="Unassembled WGS sequence"/>
</dbReference>
<organism evidence="2 3">
    <name type="scientific">Paraburkholderia fynbosensis</name>
    <dbReference type="NCBI Taxonomy" id="1200993"/>
    <lineage>
        <taxon>Bacteria</taxon>
        <taxon>Pseudomonadati</taxon>
        <taxon>Pseudomonadota</taxon>
        <taxon>Betaproteobacteria</taxon>
        <taxon>Burkholderiales</taxon>
        <taxon>Burkholderiaceae</taxon>
        <taxon>Paraburkholderia</taxon>
    </lineage>
</organism>
<name>A0A6J5FUJ9_9BURK</name>
<keyword evidence="1" id="KW-0812">Transmembrane</keyword>
<proteinExistence type="predicted"/>
<accession>A0A6J5FUJ9</accession>
<dbReference type="InterPro" id="IPR018895">
    <property type="entry name" value="DUF2474"/>
</dbReference>
<reference evidence="2 3" key="1">
    <citation type="submission" date="2020-04" db="EMBL/GenBank/DDBJ databases">
        <authorList>
            <person name="De Canck E."/>
        </authorList>
    </citation>
    <scope>NUCLEOTIDE SEQUENCE [LARGE SCALE GENOMIC DNA]</scope>
    <source>
        <strain evidence="2 3">LMG 27177</strain>
    </source>
</reference>
<gene>
    <name evidence="2" type="ORF">LMG27177_02139</name>
</gene>
<dbReference type="AlphaFoldDB" id="A0A6J5FUJ9"/>
<dbReference type="EMBL" id="CADIKI010000005">
    <property type="protein sequence ID" value="CAB3787095.1"/>
    <property type="molecule type" value="Genomic_DNA"/>
</dbReference>
<dbReference type="RefSeq" id="WP_175159339.1">
    <property type="nucleotide sequence ID" value="NZ_CADIKI010000005.1"/>
</dbReference>
<feature type="transmembrane region" description="Helical" evidence="1">
    <location>
        <begin position="15"/>
        <end position="40"/>
    </location>
</feature>
<evidence type="ECO:0000313" key="2">
    <source>
        <dbReference type="EMBL" id="CAB3787095.1"/>
    </source>
</evidence>
<evidence type="ECO:0000313" key="3">
    <source>
        <dbReference type="Proteomes" id="UP000494252"/>
    </source>
</evidence>
<evidence type="ECO:0000256" key="1">
    <source>
        <dbReference type="SAM" id="Phobius"/>
    </source>
</evidence>
<evidence type="ECO:0008006" key="4">
    <source>
        <dbReference type="Google" id="ProtNLM"/>
    </source>
</evidence>
<protein>
    <recommendedName>
        <fullName evidence="4">DUF2474 domain-containing protein</fullName>
    </recommendedName>
</protein>